<gene>
    <name evidence="1" type="ORF">C1I98_35550</name>
</gene>
<dbReference type="Proteomes" id="UP000248544">
    <property type="component" value="Unassembled WGS sequence"/>
</dbReference>
<sequence>MASGGSGSTGLVRRFFCCGAASCRESGCLTGGASPTSPVGDGRGAGGFAGSFVGGFGGAFVGSLAGGLAGSLGGSW</sequence>
<reference evidence="1 2" key="1">
    <citation type="submission" date="2018-01" db="EMBL/GenBank/DDBJ databases">
        <title>Draft genome sequence of Sphaerisporangium sp. 7K107.</title>
        <authorList>
            <person name="Sahin N."/>
            <person name="Saygin H."/>
            <person name="Ay H."/>
        </authorList>
    </citation>
    <scope>NUCLEOTIDE SEQUENCE [LARGE SCALE GENOMIC DNA]</scope>
    <source>
        <strain evidence="1 2">7K107</strain>
    </source>
</reference>
<name>A0A2W2FRJ5_9ACTN</name>
<dbReference type="EMBL" id="POUA01000495">
    <property type="protein sequence ID" value="PZG24497.1"/>
    <property type="molecule type" value="Genomic_DNA"/>
</dbReference>
<accession>A0A2W2FRJ5</accession>
<proteinExistence type="predicted"/>
<protein>
    <submittedName>
        <fullName evidence="1">Uncharacterized protein</fullName>
    </submittedName>
</protein>
<evidence type="ECO:0000313" key="2">
    <source>
        <dbReference type="Proteomes" id="UP000248544"/>
    </source>
</evidence>
<comment type="caution">
    <text evidence="1">The sequence shown here is derived from an EMBL/GenBank/DDBJ whole genome shotgun (WGS) entry which is preliminary data.</text>
</comment>
<feature type="non-terminal residue" evidence="1">
    <location>
        <position position="76"/>
    </location>
</feature>
<evidence type="ECO:0000313" key="1">
    <source>
        <dbReference type="EMBL" id="PZG24497.1"/>
    </source>
</evidence>
<dbReference type="AlphaFoldDB" id="A0A2W2FRJ5"/>
<keyword evidence="2" id="KW-1185">Reference proteome</keyword>
<organism evidence="1 2">
    <name type="scientific">Spongiactinospora gelatinilytica</name>
    <dbReference type="NCBI Taxonomy" id="2666298"/>
    <lineage>
        <taxon>Bacteria</taxon>
        <taxon>Bacillati</taxon>
        <taxon>Actinomycetota</taxon>
        <taxon>Actinomycetes</taxon>
        <taxon>Streptosporangiales</taxon>
        <taxon>Streptosporangiaceae</taxon>
        <taxon>Spongiactinospora</taxon>
    </lineage>
</organism>